<sequence>MKRALTQHIQLVTNQIRASQESDQSSAQRAAVEAITLMTEIIRDIPIECMNSVYIDCILDLVCEYWTVNLPSIRFSLRELLVTAFSVMRDESVGKTIKNIERRLNTSNDRLKGLLVPEILRLSQNLSGNSRSFSDALFFSQLHQILSQPGDIRFDVVTSVATEVDKTPMHVGLSPSGESFIPGLLNAMIRCFPTEDDATRRGLTGLGEHLFWKQPMDLMEKTMETVMSNLGCVIKRLTDDPKGDEEKVKDLRTVGDFLDLLSGVLMIVVKKERNEPAHPNLANFVTTIFPKLLEQLEKTVHILLVFSVKHISSVNTAFISDLISFLDGLICFSSDVYPSGLFLETTASIVSEAENPKMTRIPTFSSCFQLLLSSAFLSHSKATIPASAVRALSEILKWNETILKSAVIHGQRLFTDFVGISSELDEIHGSKMEFGLTVGIGDEMRGLGGFSDVAVEPSSLLVLLVVSGDESQDPLLRSSVCLFTSRMLMNCIAWERLKTLVQNKTTSEASFDSSRDVQKEETENKPNQTPSMIRISADLVVGGIISVLTSEPTPTPAPSPSLLLSSSSSHERLSFLSPLVSVCGLKERELTSIPQHAQTVLSCAGRVVSCCLELLGRADGWEIVGGMNRMRKAIAAIEAEGEWRWEDTVAVSSLFDLSLWIVTAVLPLLASHLLHPSPLVAAAALHSTSTLFASLQDNLSSTAVLELISSICEEFEHDSPASQDRLTIDARISENDERREEGSLGFGFNRSGIIVKLLEVFVEMAAQSLQSKQHILFSTGHSLFTAVLRLLTTNEALTEKSIDNEKSMRNTTQSVQMWNNTFLPSVILHLASFTRLPLRRDVLPRLLTFLPSFFDHTIELPFHSFLVATSPSLLLSLLPSSLQLLSDLSWEQIFVQSDDPQMDGLFFSITLLFTIFRNLIHNEFTACGHTIHFALNAMTELLNTILQHPLFPTLNTKMNPPLVKTTQSAQSTRHIPTKRDTNQTQSPTTKEKGDNDESESVYSPEDQLAFFGRVLSGVLNQLLLFGIDLLSLLTLHTINTTAPNIIKTGRPNRSFVYPRRQILNEVEDEQHELEREKGSFVPPAGSPPQISIVSDFQNPESPVFVDVTPPAPFPFTVPESEPEEKEGEREESDKNTEHSTTSSQSQSLFSGSKVGIEFKSLSSTQPTRFQADIPDMDTLLSIIERCGEAVATGSAPTPTGVLCTSEVMEGIVRAGRTGLEEMWRELDENGLNDVWTKRRVQTKKTTRTQQASLSSTISSIGAKIGSSNTPQTEMVEDSIGKAIEERAARFKSTVISLYETENKRLQEKTKNVKDDKTQHKEQPAEDKKGDKKEEKKVGFGQKLLGWAGFGKETRQPTEKKVATPKSKDPQEKPDKSQKAKSTNTKQGSEEQTDNPIHTPPLAAFQPALASLRIFSFDVTPPIDPDQTVRTMFPLNTPPFFSSSSRFLSLLALQLFDTAGSIKKSQTAKDKPHSSYETLFEPVVNMLSSLLAFSPLTNITSVGSDLDGGLFEEGEEFAEVEPKLPLLHIPLSLFFELVSMSLSLIPFSTRATFTLLSSLLPLFVSPSFSSTPAFAISLKLVIETLLSRVASSLLLVSVPLSYARFSSADRSDGEKSETEDLMPLSAMHHSSSEQKCEVLRFVLRWLEEINRVGEKWLDQHNPNTETEIEPTPSNKNDEAIAPETPKLDAGISVPFSVPPPSTTPNPFLPPVILNTALSTVSPLLSALSHVFHAHTTSSPLSAEFAAIGTRLVEEGERLLMLVENAAQEENEREKVKREKEEQDRSRQESVEHEASEAGTPKSDAIESNEEHTQDSQQTIKVEEETHINKDQAVDTPNEMVKRLPSKTQHFSLCHLPPNLTLSTQSELVSFLSSPPSEFTGLPPFSSLVITSLSSPFVSSSALVFLFAYFGRSVNHQNWQIPQNSPKQNDSQKPATIEQLTGSIKLILSHPSLHPHTSLHKQETAFLLLVLQHSPLSSEHPAHSHSLTRTGSSHTTPSLHHSLGLLPQSSPIHFPPPHLSSPCLLSLHPFIPTIDTQALTAPSAPVRPTGLISALLQWVTGNEVDRVAREREERRSECIKEMLKYSSSSCCVWETDDVPSGGNPISPLNLAGLTSHDRILVGFVLEGVISSFGLEGRSI</sequence>
<reference evidence="2 3" key="1">
    <citation type="journal article" date="2022" name="bioRxiv">
        <title>Genomics of Preaxostyla Flagellates Illuminates Evolutionary Transitions and the Path Towards Mitochondrial Loss.</title>
        <authorList>
            <person name="Novak L.V.F."/>
            <person name="Treitli S.C."/>
            <person name="Pyrih J."/>
            <person name="Halakuc P."/>
            <person name="Pipaliya S.V."/>
            <person name="Vacek V."/>
            <person name="Brzon O."/>
            <person name="Soukal P."/>
            <person name="Eme L."/>
            <person name="Dacks J.B."/>
            <person name="Karnkowska A."/>
            <person name="Elias M."/>
            <person name="Hampl V."/>
        </authorList>
    </citation>
    <scope>NUCLEOTIDE SEQUENCE [LARGE SCALE GENOMIC DNA]</scope>
    <source>
        <strain evidence="2">NAU3</strain>
        <tissue evidence="2">Gut</tissue>
    </source>
</reference>
<evidence type="ECO:0000313" key="2">
    <source>
        <dbReference type="EMBL" id="KAK2945161.1"/>
    </source>
</evidence>
<feature type="region of interest" description="Disordered" evidence="1">
    <location>
        <begin position="1306"/>
        <end position="1400"/>
    </location>
</feature>
<proteinExistence type="predicted"/>
<dbReference type="EMBL" id="JARBJD010000270">
    <property type="protein sequence ID" value="KAK2945161.1"/>
    <property type="molecule type" value="Genomic_DNA"/>
</dbReference>
<keyword evidence="3" id="KW-1185">Reference proteome</keyword>
<evidence type="ECO:0000256" key="1">
    <source>
        <dbReference type="SAM" id="MobiDB-lite"/>
    </source>
</evidence>
<feature type="region of interest" description="Disordered" evidence="1">
    <location>
        <begin position="508"/>
        <end position="529"/>
    </location>
</feature>
<feature type="region of interest" description="Disordered" evidence="1">
    <location>
        <begin position="964"/>
        <end position="1001"/>
    </location>
</feature>
<feature type="region of interest" description="Disordered" evidence="1">
    <location>
        <begin position="1977"/>
        <end position="2000"/>
    </location>
</feature>
<gene>
    <name evidence="2" type="ORF">BLNAU_19900</name>
</gene>
<accession>A0ABQ9X3C7</accession>
<feature type="compositionally biased region" description="Basic and acidic residues" evidence="1">
    <location>
        <begin position="1351"/>
        <end position="1377"/>
    </location>
</feature>
<feature type="compositionally biased region" description="Basic and acidic residues" evidence="1">
    <location>
        <begin position="1126"/>
        <end position="1137"/>
    </location>
</feature>
<feature type="region of interest" description="Disordered" evidence="1">
    <location>
        <begin position="1110"/>
        <end position="1149"/>
    </location>
</feature>
<dbReference type="SUPFAM" id="SSF48371">
    <property type="entry name" value="ARM repeat"/>
    <property type="match status" value="1"/>
</dbReference>
<evidence type="ECO:0008006" key="4">
    <source>
        <dbReference type="Google" id="ProtNLM"/>
    </source>
</evidence>
<protein>
    <recommendedName>
        <fullName evidence="4">HECT-type E3 ubiquitin transferase</fullName>
    </recommendedName>
</protein>
<feature type="compositionally biased region" description="Polar residues" evidence="1">
    <location>
        <begin position="964"/>
        <end position="974"/>
    </location>
</feature>
<organism evidence="2 3">
    <name type="scientific">Blattamonas nauphoetae</name>
    <dbReference type="NCBI Taxonomy" id="2049346"/>
    <lineage>
        <taxon>Eukaryota</taxon>
        <taxon>Metamonada</taxon>
        <taxon>Preaxostyla</taxon>
        <taxon>Oxymonadida</taxon>
        <taxon>Blattamonas</taxon>
    </lineage>
</organism>
<feature type="compositionally biased region" description="Basic and acidic residues" evidence="1">
    <location>
        <begin position="1768"/>
        <end position="1794"/>
    </location>
</feature>
<feature type="compositionally biased region" description="Low complexity" evidence="1">
    <location>
        <begin position="1988"/>
        <end position="2000"/>
    </location>
</feature>
<feature type="region of interest" description="Disordered" evidence="1">
    <location>
        <begin position="1660"/>
        <end position="1680"/>
    </location>
</feature>
<feature type="region of interest" description="Disordered" evidence="1">
    <location>
        <begin position="1766"/>
        <end position="1820"/>
    </location>
</feature>
<feature type="compositionally biased region" description="Basic and acidic residues" evidence="1">
    <location>
        <begin position="1306"/>
        <end position="1337"/>
    </location>
</feature>
<feature type="compositionally biased region" description="Basic and acidic residues" evidence="1">
    <location>
        <begin position="513"/>
        <end position="524"/>
    </location>
</feature>
<evidence type="ECO:0000313" key="3">
    <source>
        <dbReference type="Proteomes" id="UP001281761"/>
    </source>
</evidence>
<name>A0ABQ9X3C7_9EUKA</name>
<comment type="caution">
    <text evidence="2">The sequence shown here is derived from an EMBL/GenBank/DDBJ whole genome shotgun (WGS) entry which is preliminary data.</text>
</comment>
<dbReference type="InterPro" id="IPR016024">
    <property type="entry name" value="ARM-type_fold"/>
</dbReference>
<dbReference type="Proteomes" id="UP001281761">
    <property type="component" value="Unassembled WGS sequence"/>
</dbReference>